<protein>
    <submittedName>
        <fullName evidence="3 4">Cordon-bleu protein-like 1</fullName>
    </submittedName>
</protein>
<evidence type="ECO:0000313" key="3">
    <source>
        <dbReference type="RefSeq" id="XP_013781465.1"/>
    </source>
</evidence>
<dbReference type="InterPro" id="IPR029071">
    <property type="entry name" value="Ubiquitin-like_domsf"/>
</dbReference>
<feature type="compositionally biased region" description="Basic and acidic residues" evidence="1">
    <location>
        <begin position="392"/>
        <end position="401"/>
    </location>
</feature>
<evidence type="ECO:0000256" key="1">
    <source>
        <dbReference type="SAM" id="MobiDB-lite"/>
    </source>
</evidence>
<feature type="region of interest" description="Disordered" evidence="1">
    <location>
        <begin position="346"/>
        <end position="365"/>
    </location>
</feature>
<evidence type="ECO:0000313" key="4">
    <source>
        <dbReference type="RefSeq" id="XP_022249923.1"/>
    </source>
</evidence>
<evidence type="ECO:0000313" key="5">
    <source>
        <dbReference type="RefSeq" id="XP_022249929.1"/>
    </source>
</evidence>
<reference evidence="3 4" key="1">
    <citation type="submission" date="2025-05" db="UniProtKB">
        <authorList>
            <consortium name="RefSeq"/>
        </authorList>
    </citation>
    <scope>IDENTIFICATION</scope>
    <source>
        <tissue evidence="3 4">Muscle</tissue>
    </source>
</reference>
<feature type="compositionally biased region" description="Basic residues" evidence="1">
    <location>
        <begin position="239"/>
        <end position="249"/>
    </location>
</feature>
<proteinExistence type="predicted"/>
<dbReference type="RefSeq" id="XP_022249929.1">
    <property type="nucleotide sequence ID" value="XM_022394221.1"/>
</dbReference>
<feature type="compositionally biased region" description="Polar residues" evidence="1">
    <location>
        <begin position="406"/>
        <end position="421"/>
    </location>
</feature>
<dbReference type="InterPro" id="IPR039895">
    <property type="entry name" value="COBL-like"/>
</dbReference>
<dbReference type="Gene3D" id="3.10.20.90">
    <property type="entry name" value="Phosphatidylinositol 3-kinase Catalytic Subunit, Chain A, domain 1"/>
    <property type="match status" value="1"/>
</dbReference>
<feature type="compositionally biased region" description="Low complexity" evidence="1">
    <location>
        <begin position="282"/>
        <end position="296"/>
    </location>
</feature>
<gene>
    <name evidence="3 4 5" type="primary">LOC106465772</name>
</gene>
<accession>A0ABM1BGD5</accession>
<feature type="region of interest" description="Disordered" evidence="1">
    <location>
        <begin position="207"/>
        <end position="296"/>
    </location>
</feature>
<name>A0ABM1BGD5_LIMPO</name>
<dbReference type="PANTHER" id="PTHR21557">
    <property type="entry name" value="CORDON-BLEU"/>
    <property type="match status" value="1"/>
</dbReference>
<sequence>MCNGTISYDTRPVIMPLRGGEDSAFNELLEGRMDLDIILPDDRKIHMSVDRRTPMMDLLVKVTTPNKIKPGGHIIQVYDDRGRDLPYKPSTPIGSMDACTVHIVPKKLRTENEKLKFEQTLRLQVRLPYNQRSAYRFSPNKTLGEIKQVVCKDKNLDPKVHLLVHPQNQDKVLDVKMTFGDYNRKEISLLLIKCIDPKSSHVETIPYQSHELQEKKKRGVVSSERGDDQDGMDLAGHGVKSHVKARSKKQLAPLPPSLKETKNEVLSSRKPFSKIDRHDKGSVSYSYRSSSSSGYHESSVFSQSLVGNTCSKVAHSSTENISFKNRNFTSKNKLCIDRFSLTKANSSTLSGRKKRAPLPPSKQTIEKRAIEHAEEEKRDDPNKPSLVKVLESHTTEKEGSAEHVNATETDVSTTSQVNGSSETSEYYVENINASFAGDKEQCFSSNSLIPCSDTDGKEETMRSSTPAIEDENLYPSELYSELDNDKNSRSRKNSGQYSVIHSDADELNLDPFRERLEQMLQKHIDIYL</sequence>
<feature type="region of interest" description="Disordered" evidence="1">
    <location>
        <begin position="452"/>
        <end position="471"/>
    </location>
</feature>
<evidence type="ECO:0000313" key="2">
    <source>
        <dbReference type="Proteomes" id="UP000694941"/>
    </source>
</evidence>
<feature type="region of interest" description="Disordered" evidence="1">
    <location>
        <begin position="392"/>
        <end position="421"/>
    </location>
</feature>
<dbReference type="Proteomes" id="UP000694941">
    <property type="component" value="Unplaced"/>
</dbReference>
<dbReference type="SUPFAM" id="SSF54236">
    <property type="entry name" value="Ubiquitin-like"/>
    <property type="match status" value="1"/>
</dbReference>
<keyword evidence="2" id="KW-1185">Reference proteome</keyword>
<organism evidence="2 3">
    <name type="scientific">Limulus polyphemus</name>
    <name type="common">Atlantic horseshoe crab</name>
    <dbReference type="NCBI Taxonomy" id="6850"/>
    <lineage>
        <taxon>Eukaryota</taxon>
        <taxon>Metazoa</taxon>
        <taxon>Ecdysozoa</taxon>
        <taxon>Arthropoda</taxon>
        <taxon>Chelicerata</taxon>
        <taxon>Merostomata</taxon>
        <taxon>Xiphosura</taxon>
        <taxon>Limulidae</taxon>
        <taxon>Limulus</taxon>
    </lineage>
</organism>
<dbReference type="GeneID" id="106465772"/>
<dbReference type="RefSeq" id="XP_022249923.1">
    <property type="nucleotide sequence ID" value="XM_022394215.1"/>
</dbReference>
<dbReference type="PANTHER" id="PTHR21557:SF2">
    <property type="entry name" value="CORDON-BLEU PROTEIN-LIKE 1"/>
    <property type="match status" value="1"/>
</dbReference>
<dbReference type="RefSeq" id="XP_013781465.1">
    <property type="nucleotide sequence ID" value="XM_013926011.2"/>
</dbReference>